<evidence type="ECO:0000256" key="1">
    <source>
        <dbReference type="SAM" id="MobiDB-lite"/>
    </source>
</evidence>
<evidence type="ECO:0000313" key="2">
    <source>
        <dbReference type="EMBL" id="JAQ02180.1"/>
    </source>
</evidence>
<sequence>PLMPIRLEVPRSMSGQDRAAKPDLNDVEENEGLHESTSDHCLLYDESAEFPTEAFDAPQPDLLSTLLPKISHLPQNEAERVTEVLKEFQELLSKPDRTGCTLNVAHRIETGDAEPV</sequence>
<gene>
    <name evidence="2" type="ORF">g.25730</name>
</gene>
<organism evidence="2">
    <name type="scientific">Lygus hesperus</name>
    <name type="common">Western plant bug</name>
    <dbReference type="NCBI Taxonomy" id="30085"/>
    <lineage>
        <taxon>Eukaryota</taxon>
        <taxon>Metazoa</taxon>
        <taxon>Ecdysozoa</taxon>
        <taxon>Arthropoda</taxon>
        <taxon>Hexapoda</taxon>
        <taxon>Insecta</taxon>
        <taxon>Pterygota</taxon>
        <taxon>Neoptera</taxon>
        <taxon>Paraneoptera</taxon>
        <taxon>Hemiptera</taxon>
        <taxon>Heteroptera</taxon>
        <taxon>Panheteroptera</taxon>
        <taxon>Cimicomorpha</taxon>
        <taxon>Miridae</taxon>
        <taxon>Mirini</taxon>
        <taxon>Lygus</taxon>
    </lineage>
</organism>
<name>A0A146L676_LYGHE</name>
<dbReference type="EMBL" id="GDHC01016449">
    <property type="protein sequence ID" value="JAQ02180.1"/>
    <property type="molecule type" value="Transcribed_RNA"/>
</dbReference>
<reference evidence="2" key="1">
    <citation type="journal article" date="2016" name="Gigascience">
        <title>De novo construction of an expanded transcriptome assembly for the western tarnished plant bug, Lygus hesperus.</title>
        <authorList>
            <person name="Tassone E.E."/>
            <person name="Geib S.M."/>
            <person name="Hall B."/>
            <person name="Fabrick J.A."/>
            <person name="Brent C.S."/>
            <person name="Hull J.J."/>
        </authorList>
    </citation>
    <scope>NUCLEOTIDE SEQUENCE</scope>
</reference>
<dbReference type="AlphaFoldDB" id="A0A146L676"/>
<feature type="non-terminal residue" evidence="2">
    <location>
        <position position="116"/>
    </location>
</feature>
<feature type="non-terminal residue" evidence="2">
    <location>
        <position position="1"/>
    </location>
</feature>
<protein>
    <submittedName>
        <fullName evidence="2">Uncharacterized protein</fullName>
    </submittedName>
</protein>
<accession>A0A146L676</accession>
<feature type="region of interest" description="Disordered" evidence="1">
    <location>
        <begin position="1"/>
        <end position="37"/>
    </location>
</feature>
<proteinExistence type="predicted"/>